<dbReference type="Pfam" id="PF03392">
    <property type="entry name" value="OS-D"/>
    <property type="match status" value="1"/>
</dbReference>
<reference evidence="3" key="1">
    <citation type="submission" date="2025-08" db="UniProtKB">
        <authorList>
            <consortium name="RefSeq"/>
        </authorList>
    </citation>
    <scope>IDENTIFICATION</scope>
    <source>
        <tissue evidence="3">Thorax and Abdomen</tissue>
    </source>
</reference>
<keyword evidence="1" id="KW-0732">Signal</keyword>
<dbReference type="AlphaFoldDB" id="A0A6J0BAR4"/>
<feature type="chain" id="PRO_5027065005" evidence="1">
    <location>
        <begin position="16"/>
        <end position="128"/>
    </location>
</feature>
<dbReference type="PANTHER" id="PTHR11257:SF12">
    <property type="entry name" value="EJACULATORY BULB-SPECIFIC PROTEIN 3-RELATED"/>
    <property type="match status" value="1"/>
</dbReference>
<dbReference type="GeneID" id="107218624"/>
<dbReference type="InterPro" id="IPR005055">
    <property type="entry name" value="A10/PebIII"/>
</dbReference>
<dbReference type="SUPFAM" id="SSF100910">
    <property type="entry name" value="Chemosensory protein Csp2"/>
    <property type="match status" value="1"/>
</dbReference>
<dbReference type="Proteomes" id="UP000829291">
    <property type="component" value="Chromosome 1"/>
</dbReference>
<dbReference type="RefSeq" id="XP_015512034.1">
    <property type="nucleotide sequence ID" value="XM_015656548.2"/>
</dbReference>
<dbReference type="Gene3D" id="1.10.2080.10">
    <property type="entry name" value="Insect odorant-binding protein A10/Ejaculatory bulb-specific protein 3"/>
    <property type="match status" value="1"/>
</dbReference>
<proteinExistence type="predicted"/>
<gene>
    <name evidence="3" type="primary">LOC107218624</name>
</gene>
<dbReference type="InParanoid" id="A0A6J0BAR4"/>
<evidence type="ECO:0000256" key="1">
    <source>
        <dbReference type="SAM" id="SignalP"/>
    </source>
</evidence>
<name>A0A6J0BAR4_NEOLC</name>
<organism evidence="3">
    <name type="scientific">Neodiprion lecontei</name>
    <name type="common">Redheaded pine sawfly</name>
    <dbReference type="NCBI Taxonomy" id="441921"/>
    <lineage>
        <taxon>Eukaryota</taxon>
        <taxon>Metazoa</taxon>
        <taxon>Ecdysozoa</taxon>
        <taxon>Arthropoda</taxon>
        <taxon>Hexapoda</taxon>
        <taxon>Insecta</taxon>
        <taxon>Pterygota</taxon>
        <taxon>Neoptera</taxon>
        <taxon>Endopterygota</taxon>
        <taxon>Hymenoptera</taxon>
        <taxon>Tenthredinoidea</taxon>
        <taxon>Diprionidae</taxon>
        <taxon>Diprioninae</taxon>
        <taxon>Neodiprion</taxon>
    </lineage>
</organism>
<dbReference type="KEGG" id="nlo:107218624"/>
<accession>A0A6J0BAR4</accession>
<dbReference type="OrthoDB" id="8183954at2759"/>
<keyword evidence="2" id="KW-1185">Reference proteome</keyword>
<sequence length="128" mass="14255">MLVILALLYIGGVLAAESDKYTTKYDNVDVEAVIRNERLTKNYVGCLLDLTPCTPDGSELKKNLPDALATNCAGCSTAQKNAADKFSQHLIDQKPEDWKLLEAKYDPTGAYRLHYLEEQSKNSTEAER</sequence>
<dbReference type="PANTHER" id="PTHR11257">
    <property type="entry name" value="CHEMOSENSORY PROTEIN-RELATED"/>
    <property type="match status" value="1"/>
</dbReference>
<protein>
    <submittedName>
        <fullName evidence="3">Ejaculatory bulb-specific protein 3 isoform X2</fullName>
    </submittedName>
</protein>
<dbReference type="InterPro" id="IPR036682">
    <property type="entry name" value="OS_D_A10/PebIII_sf"/>
</dbReference>
<feature type="signal peptide" evidence="1">
    <location>
        <begin position="1"/>
        <end position="15"/>
    </location>
</feature>
<evidence type="ECO:0000313" key="3">
    <source>
        <dbReference type="RefSeq" id="XP_015512034.1"/>
    </source>
</evidence>
<evidence type="ECO:0000313" key="2">
    <source>
        <dbReference type="Proteomes" id="UP000829291"/>
    </source>
</evidence>